<keyword evidence="3" id="KW-1003">Cell membrane</keyword>
<dbReference type="CDD" id="cd07185">
    <property type="entry name" value="OmpA_C-like"/>
    <property type="match status" value="1"/>
</dbReference>
<dbReference type="NCBIfam" id="NF006548">
    <property type="entry name" value="PRK09041.1"/>
    <property type="match status" value="1"/>
</dbReference>
<evidence type="ECO:0000256" key="6">
    <source>
        <dbReference type="ARBA" id="ARBA00023136"/>
    </source>
</evidence>
<feature type="compositionally biased region" description="Polar residues" evidence="8">
    <location>
        <begin position="101"/>
        <end position="110"/>
    </location>
</feature>
<comment type="similarity">
    <text evidence="2">Belongs to the MotB family.</text>
</comment>
<keyword evidence="11" id="KW-0282">Flagellum</keyword>
<proteinExistence type="inferred from homology"/>
<protein>
    <submittedName>
        <fullName evidence="11">Flagellar motor protein MotB</fullName>
    </submittedName>
</protein>
<keyword evidence="12" id="KW-1185">Reference proteome</keyword>
<evidence type="ECO:0000313" key="12">
    <source>
        <dbReference type="Proteomes" id="UP001596103"/>
    </source>
</evidence>
<dbReference type="Pfam" id="PF13677">
    <property type="entry name" value="MotB_plug"/>
    <property type="match status" value="1"/>
</dbReference>
<evidence type="ECO:0000256" key="4">
    <source>
        <dbReference type="ARBA" id="ARBA00022692"/>
    </source>
</evidence>
<dbReference type="EMBL" id="JBHSMP010000013">
    <property type="protein sequence ID" value="MFC5429130.1"/>
    <property type="molecule type" value="Genomic_DNA"/>
</dbReference>
<keyword evidence="6 7" id="KW-0472">Membrane</keyword>
<dbReference type="Pfam" id="PF00691">
    <property type="entry name" value="OmpA"/>
    <property type="match status" value="1"/>
</dbReference>
<dbReference type="PANTHER" id="PTHR30329:SF18">
    <property type="entry name" value="MOTILITY PROTEIN B"/>
    <property type="match status" value="1"/>
</dbReference>
<gene>
    <name evidence="11" type="primary">motB</name>
    <name evidence="11" type="ORF">ACFPTO_09990</name>
</gene>
<evidence type="ECO:0000259" key="10">
    <source>
        <dbReference type="PROSITE" id="PS51123"/>
    </source>
</evidence>
<comment type="caution">
    <text evidence="11">The sequence shown here is derived from an EMBL/GenBank/DDBJ whole genome shotgun (WGS) entry which is preliminary data.</text>
</comment>
<keyword evidence="11" id="KW-0969">Cilium</keyword>
<reference evidence="12" key="1">
    <citation type="journal article" date="2019" name="Int. J. Syst. Evol. Microbiol.">
        <title>The Global Catalogue of Microorganisms (GCM) 10K type strain sequencing project: providing services to taxonomists for standard genome sequencing and annotation.</title>
        <authorList>
            <consortium name="The Broad Institute Genomics Platform"/>
            <consortium name="The Broad Institute Genome Sequencing Center for Infectious Disease"/>
            <person name="Wu L."/>
            <person name="Ma J."/>
        </authorList>
    </citation>
    <scope>NUCLEOTIDE SEQUENCE [LARGE SCALE GENOMIC DNA]</scope>
    <source>
        <strain evidence="12">CCUG 56042</strain>
    </source>
</reference>
<feature type="transmembrane region" description="Helical" evidence="9">
    <location>
        <begin position="28"/>
        <end position="47"/>
    </location>
</feature>
<dbReference type="Proteomes" id="UP001596103">
    <property type="component" value="Unassembled WGS sequence"/>
</dbReference>
<feature type="domain" description="OmpA-like" evidence="10">
    <location>
        <begin position="169"/>
        <end position="289"/>
    </location>
</feature>
<dbReference type="InterPro" id="IPR025713">
    <property type="entry name" value="MotB-like_N_dom"/>
</dbReference>
<evidence type="ECO:0000256" key="7">
    <source>
        <dbReference type="PROSITE-ProRule" id="PRU00473"/>
    </source>
</evidence>
<feature type="region of interest" description="Disordered" evidence="8">
    <location>
        <begin position="77"/>
        <end position="132"/>
    </location>
</feature>
<evidence type="ECO:0000256" key="8">
    <source>
        <dbReference type="SAM" id="MobiDB-lite"/>
    </source>
</evidence>
<evidence type="ECO:0000256" key="9">
    <source>
        <dbReference type="SAM" id="Phobius"/>
    </source>
</evidence>
<comment type="subcellular location">
    <subcellularLocation>
        <location evidence="1">Cell membrane</location>
        <topology evidence="1">Single-pass membrane protein</topology>
    </subcellularLocation>
</comment>
<name>A0ABW0J839_9BURK</name>
<evidence type="ECO:0000313" key="11">
    <source>
        <dbReference type="EMBL" id="MFC5429130.1"/>
    </source>
</evidence>
<feature type="region of interest" description="Disordered" evidence="8">
    <location>
        <begin position="372"/>
        <end position="399"/>
    </location>
</feature>
<accession>A0ABW0J839</accession>
<dbReference type="PANTHER" id="PTHR30329">
    <property type="entry name" value="STATOR ELEMENT OF FLAGELLAR MOTOR COMPLEX"/>
    <property type="match status" value="1"/>
</dbReference>
<dbReference type="RefSeq" id="WP_377711203.1">
    <property type="nucleotide sequence ID" value="NZ_JBHSMP010000013.1"/>
</dbReference>
<keyword evidence="5 9" id="KW-1133">Transmembrane helix</keyword>
<feature type="compositionally biased region" description="Low complexity" evidence="8">
    <location>
        <begin position="372"/>
        <end position="392"/>
    </location>
</feature>
<evidence type="ECO:0000256" key="1">
    <source>
        <dbReference type="ARBA" id="ARBA00004162"/>
    </source>
</evidence>
<sequence>MSKDKDRTIVVKRVAPARHGFHGGAWKLAYADFMTAMMAFFLLMWLLSSVTTKELRGIAEYFNQPLRVALWGGDRSAEDSSILKGGGRDISTDKQGVMRQSEGQTLQSERTSVRFNDEEASKQQQGSLERREQERLHDLQVKLMAAIEANPVLRQYKQQIRIDSTLTGLRIEIVDTQKRPMFATARDVVEPYMRDILLAIGRTLNDVPNRIVVQGHTDAVPYAGGEKGYSNWELSADRANASRRELVAGGLDDGKVLRVIGLASTQNLNKADPLDPENRRISIIVLNKKSEDALMQDDTTTTPLSDDAARSGKPLLPGIALHPATGQAAPVVAPAPVRIKPAMKVAGMPAPTAAATAGTTAGTVTTTAAAATAGTTAAATAGTTTATKAAPGPAQPPAQ</sequence>
<dbReference type="PROSITE" id="PS51123">
    <property type="entry name" value="OMPA_2"/>
    <property type="match status" value="1"/>
</dbReference>
<organism evidence="11 12">
    <name type="scientific">Paraburkholderia denitrificans</name>
    <dbReference type="NCBI Taxonomy" id="694025"/>
    <lineage>
        <taxon>Bacteria</taxon>
        <taxon>Pseudomonadati</taxon>
        <taxon>Pseudomonadota</taxon>
        <taxon>Betaproteobacteria</taxon>
        <taxon>Burkholderiales</taxon>
        <taxon>Burkholderiaceae</taxon>
        <taxon>Paraburkholderia</taxon>
    </lineage>
</organism>
<keyword evidence="11" id="KW-0966">Cell projection</keyword>
<evidence type="ECO:0000256" key="3">
    <source>
        <dbReference type="ARBA" id="ARBA00022475"/>
    </source>
</evidence>
<evidence type="ECO:0000256" key="5">
    <source>
        <dbReference type="ARBA" id="ARBA00022989"/>
    </source>
</evidence>
<dbReference type="SUPFAM" id="SSF103088">
    <property type="entry name" value="OmpA-like"/>
    <property type="match status" value="1"/>
</dbReference>
<dbReference type="InterPro" id="IPR050330">
    <property type="entry name" value="Bact_OuterMem_StrucFunc"/>
</dbReference>
<keyword evidence="4 9" id="KW-0812">Transmembrane</keyword>
<feature type="compositionally biased region" description="Basic and acidic residues" evidence="8">
    <location>
        <begin position="111"/>
        <end position="121"/>
    </location>
</feature>
<evidence type="ECO:0000256" key="2">
    <source>
        <dbReference type="ARBA" id="ARBA00008914"/>
    </source>
</evidence>
<dbReference type="InterPro" id="IPR036737">
    <property type="entry name" value="OmpA-like_sf"/>
</dbReference>
<dbReference type="InterPro" id="IPR006665">
    <property type="entry name" value="OmpA-like"/>
</dbReference>
<dbReference type="Gene3D" id="3.30.1330.60">
    <property type="entry name" value="OmpA-like domain"/>
    <property type="match status" value="1"/>
</dbReference>